<evidence type="ECO:0000313" key="3">
    <source>
        <dbReference type="Proteomes" id="UP000693970"/>
    </source>
</evidence>
<name>A0A9K3PXA4_9STRA</name>
<organism evidence="2 3">
    <name type="scientific">Nitzschia inconspicua</name>
    <dbReference type="NCBI Taxonomy" id="303405"/>
    <lineage>
        <taxon>Eukaryota</taxon>
        <taxon>Sar</taxon>
        <taxon>Stramenopiles</taxon>
        <taxon>Ochrophyta</taxon>
        <taxon>Bacillariophyta</taxon>
        <taxon>Bacillariophyceae</taxon>
        <taxon>Bacillariophycidae</taxon>
        <taxon>Bacillariales</taxon>
        <taxon>Bacillariaceae</taxon>
        <taxon>Nitzschia</taxon>
    </lineage>
</organism>
<evidence type="ECO:0000256" key="1">
    <source>
        <dbReference type="SAM" id="MobiDB-lite"/>
    </source>
</evidence>
<reference evidence="2" key="2">
    <citation type="submission" date="2021-04" db="EMBL/GenBank/DDBJ databases">
        <authorList>
            <person name="Podell S."/>
        </authorList>
    </citation>
    <scope>NUCLEOTIDE SEQUENCE</scope>
    <source>
        <strain evidence="2">Hildebrandi</strain>
    </source>
</reference>
<dbReference type="EMBL" id="JAGRRH010000010">
    <property type="protein sequence ID" value="KAG7362786.1"/>
    <property type="molecule type" value="Genomic_DNA"/>
</dbReference>
<feature type="region of interest" description="Disordered" evidence="1">
    <location>
        <begin position="21"/>
        <end position="49"/>
    </location>
</feature>
<feature type="compositionally biased region" description="Low complexity" evidence="1">
    <location>
        <begin position="21"/>
        <end position="39"/>
    </location>
</feature>
<keyword evidence="3" id="KW-1185">Reference proteome</keyword>
<evidence type="ECO:0000313" key="2">
    <source>
        <dbReference type="EMBL" id="KAG7362786.1"/>
    </source>
</evidence>
<dbReference type="AlphaFoldDB" id="A0A9K3PXA4"/>
<dbReference type="Proteomes" id="UP000693970">
    <property type="component" value="Unassembled WGS sequence"/>
</dbReference>
<comment type="caution">
    <text evidence="2">The sequence shown here is derived from an EMBL/GenBank/DDBJ whole genome shotgun (WGS) entry which is preliminary data.</text>
</comment>
<protein>
    <submittedName>
        <fullName evidence="2">Uncharacterized protein</fullName>
    </submittedName>
</protein>
<gene>
    <name evidence="2" type="ORF">IV203_026146</name>
</gene>
<reference evidence="2" key="1">
    <citation type="journal article" date="2021" name="Sci. Rep.">
        <title>Diploid genomic architecture of Nitzschia inconspicua, an elite biomass production diatom.</title>
        <authorList>
            <person name="Oliver A."/>
            <person name="Podell S."/>
            <person name="Pinowska A."/>
            <person name="Traller J.C."/>
            <person name="Smith S.R."/>
            <person name="McClure R."/>
            <person name="Beliaev A."/>
            <person name="Bohutskyi P."/>
            <person name="Hill E.A."/>
            <person name="Rabines A."/>
            <person name="Zheng H."/>
            <person name="Allen L.Z."/>
            <person name="Kuo A."/>
            <person name="Grigoriev I.V."/>
            <person name="Allen A.E."/>
            <person name="Hazlebeck D."/>
            <person name="Allen E.E."/>
        </authorList>
    </citation>
    <scope>NUCLEOTIDE SEQUENCE</scope>
    <source>
        <strain evidence="2">Hildebrandi</strain>
    </source>
</reference>
<sequence length="492" mass="54962">MTPSTSSGRAVGLTALAAAATSASRSNFSSSSSSSSSDLSDNDNADDNVDAIEEVTPPSTIEVAEAYLEDVALVGDGEELSLVQKIRAGKEVHHTKIKSIVGHSITSIPVGVLRTFCSRNGVLDAHGKSTRNINKKMICDRIVLYLEDTAAATSFKNEPKTTSLKEVETAVNRTRMINVLFGDKVRPQLHTRAKCLTKDELTQGLKTGQELYELVSIEYNSNKREYGEMAYDYPSIKTPPSKFSPIDWKKAKIIINKLLKDYEEVFSKWKRSGTNDQDIDDVADMVCTVPFRKFTPQAVIAYMHEFVVQHPSVSEKAIGHLPDSVFVESITMDVPRLAKPSNGRKKYARPADAAATDFNRLFAKSVEQKGKKAAAKLVTRRIQEFHNAEDLFFQRKSELRAAVEQAENFDSNMDPKKRRLEIDRSMARRIKIHKEWCQMHDSDDDSIMTESGSCASKLDRYFNAKRNFSAAKKELKTARREADQQKGGDESE</sequence>
<feature type="compositionally biased region" description="Acidic residues" evidence="1">
    <location>
        <begin position="40"/>
        <end position="49"/>
    </location>
</feature>
<accession>A0A9K3PXA4</accession>
<proteinExistence type="predicted"/>